<dbReference type="InterPro" id="IPR008271">
    <property type="entry name" value="Ser/Thr_kinase_AS"/>
</dbReference>
<feature type="transmembrane region" description="Helical" evidence="14">
    <location>
        <begin position="356"/>
        <end position="378"/>
    </location>
</feature>
<sequence>MEGRKLGGRYEVINRVGGGGMAVVYKARDVLLNRYVAIKVLNESLSNDSEFVRRFSREAQAAASLSHPNVVSVYDVGQENHTHYIVMEYIEGPTLKEYIQQYGPLTAEEIVSIASQICDALAHAHENQIVHRDIKPHNILLGHNGRAKVTDFGIARATSSSTITQAGSVMGSVHYFSPEQARGGVIGEKSDIYSLGVVMYEMVTGRLPFDGDSAISIAMKHLQEPVEDPAQLNPDIPESIHHIVLKALEKDPENRYPSVRAMKQEIDAVYHHDRLHEPAWRSDGDTKPSINGLGATGAAGAAAAGISGSQAQSPTKVGDQTMANLERLRHVPADKDKTMLERTVVWLENVQANMPWWQKVLFGLFTFFVIAGLALFTFDAVMGWMSNDGEDPPGQVQSSDAHMVDVVGKKVGNAKRILERQGYKNIAVTTKEGDSSYGPGVVYKQTPEAGTSLDKDQRADTEVTLFVNPPGGMVKVKDFTGLFQSRIDSMKGQLPYNIEYHFHDATDRYEQGKAFASRPKAGDYVKKGDTVEVWISSVGQNNPPPPQ</sequence>
<keyword evidence="4" id="KW-0808">Transferase</keyword>
<dbReference type="GO" id="GO:0007165">
    <property type="term" value="P:signal transduction"/>
    <property type="evidence" value="ECO:0007669"/>
    <property type="project" value="UniProtKB-ARBA"/>
</dbReference>
<keyword evidence="18" id="KW-1185">Reference proteome</keyword>
<dbReference type="InterPro" id="IPR005543">
    <property type="entry name" value="PASTA_dom"/>
</dbReference>
<dbReference type="PROSITE" id="PS00107">
    <property type="entry name" value="PROTEIN_KINASE_ATP"/>
    <property type="match status" value="1"/>
</dbReference>
<evidence type="ECO:0000259" key="16">
    <source>
        <dbReference type="PROSITE" id="PS51178"/>
    </source>
</evidence>
<dbReference type="GO" id="GO:0009847">
    <property type="term" value="P:spore germination"/>
    <property type="evidence" value="ECO:0007669"/>
    <property type="project" value="UniProtKB-ARBA"/>
</dbReference>
<evidence type="ECO:0000256" key="10">
    <source>
        <dbReference type="ARBA" id="ARBA00048679"/>
    </source>
</evidence>
<dbReference type="GO" id="GO:0005524">
    <property type="term" value="F:ATP binding"/>
    <property type="evidence" value="ECO:0007669"/>
    <property type="project" value="UniProtKB-UniRule"/>
</dbReference>
<keyword evidence="8" id="KW-0735">Signal-anchor</keyword>
<dbReference type="Gene3D" id="3.30.10.20">
    <property type="match status" value="1"/>
</dbReference>
<comment type="caution">
    <text evidence="17">The sequence shown here is derived from an EMBL/GenBank/DDBJ whole genome shotgun (WGS) entry which is preliminary data.</text>
</comment>
<dbReference type="Proteomes" id="UP000625210">
    <property type="component" value="Unassembled WGS sequence"/>
</dbReference>
<evidence type="ECO:0000256" key="2">
    <source>
        <dbReference type="ARBA" id="ARBA00022527"/>
    </source>
</evidence>
<evidence type="ECO:0000256" key="4">
    <source>
        <dbReference type="ARBA" id="ARBA00022679"/>
    </source>
</evidence>
<proteinExistence type="predicted"/>
<dbReference type="AlphaFoldDB" id="A0A8J2VDR2"/>
<reference evidence="17" key="1">
    <citation type="journal article" date="2014" name="Int. J. Syst. Evol. Microbiol.">
        <title>Complete genome sequence of Corynebacterium casei LMG S-19264T (=DSM 44701T), isolated from a smear-ripened cheese.</title>
        <authorList>
            <consortium name="US DOE Joint Genome Institute (JGI-PGF)"/>
            <person name="Walter F."/>
            <person name="Albersmeier A."/>
            <person name="Kalinowski J."/>
            <person name="Ruckert C."/>
        </authorList>
    </citation>
    <scope>NUCLEOTIDE SEQUENCE</scope>
    <source>
        <strain evidence="17">CGMCC 1.15179</strain>
    </source>
</reference>
<evidence type="ECO:0000256" key="1">
    <source>
        <dbReference type="ARBA" id="ARBA00012513"/>
    </source>
</evidence>
<feature type="binding site" evidence="13">
    <location>
        <position position="39"/>
    </location>
    <ligand>
        <name>ATP</name>
        <dbReference type="ChEBI" id="CHEBI:30616"/>
    </ligand>
</feature>
<evidence type="ECO:0000256" key="3">
    <source>
        <dbReference type="ARBA" id="ARBA00022544"/>
    </source>
</evidence>
<keyword evidence="14" id="KW-0812">Transmembrane</keyword>
<dbReference type="InterPro" id="IPR000719">
    <property type="entry name" value="Prot_kinase_dom"/>
</dbReference>
<evidence type="ECO:0000256" key="9">
    <source>
        <dbReference type="ARBA" id="ARBA00047899"/>
    </source>
</evidence>
<keyword evidence="6 17" id="KW-0418">Kinase</keyword>
<name>A0A8J2VDR2_9BACL</name>
<protein>
    <recommendedName>
        <fullName evidence="12">Serine/threonine-protein kinase PrkC</fullName>
        <ecNumber evidence="1">2.7.11.1</ecNumber>
    </recommendedName>
</protein>
<keyword evidence="3" id="KW-0309">Germination</keyword>
<accession>A0A8J2VDR2</accession>
<dbReference type="SMART" id="SM00740">
    <property type="entry name" value="PASTA"/>
    <property type="match status" value="2"/>
</dbReference>
<dbReference type="Pfam" id="PF03793">
    <property type="entry name" value="PASTA"/>
    <property type="match status" value="1"/>
</dbReference>
<dbReference type="Gene3D" id="1.10.510.10">
    <property type="entry name" value="Transferase(Phosphotransferase) domain 1"/>
    <property type="match status" value="1"/>
</dbReference>
<gene>
    <name evidence="17" type="primary">prkC</name>
    <name evidence="17" type="ORF">GCM10011571_18100</name>
</gene>
<keyword evidence="14" id="KW-0472">Membrane</keyword>
<dbReference type="PROSITE" id="PS00108">
    <property type="entry name" value="PROTEIN_KINASE_ST"/>
    <property type="match status" value="1"/>
</dbReference>
<evidence type="ECO:0000256" key="6">
    <source>
        <dbReference type="ARBA" id="ARBA00022777"/>
    </source>
</evidence>
<dbReference type="PROSITE" id="PS50011">
    <property type="entry name" value="PROTEIN_KINASE_DOM"/>
    <property type="match status" value="1"/>
</dbReference>
<keyword evidence="14" id="KW-1133">Transmembrane helix</keyword>
<dbReference type="SUPFAM" id="SSF56112">
    <property type="entry name" value="Protein kinase-like (PK-like)"/>
    <property type="match status" value="1"/>
</dbReference>
<evidence type="ECO:0000313" key="17">
    <source>
        <dbReference type="EMBL" id="GGE16793.1"/>
    </source>
</evidence>
<feature type="domain" description="Protein kinase" evidence="15">
    <location>
        <begin position="10"/>
        <end position="275"/>
    </location>
</feature>
<dbReference type="Pfam" id="PF00069">
    <property type="entry name" value="Pkinase"/>
    <property type="match status" value="1"/>
</dbReference>
<evidence type="ECO:0000256" key="12">
    <source>
        <dbReference type="ARBA" id="ARBA00070041"/>
    </source>
</evidence>
<dbReference type="SMART" id="SM00220">
    <property type="entry name" value="S_TKc"/>
    <property type="match status" value="1"/>
</dbReference>
<dbReference type="FunFam" id="3.30.200.20:FF:000035">
    <property type="entry name" value="Serine/threonine protein kinase Stk1"/>
    <property type="match status" value="1"/>
</dbReference>
<evidence type="ECO:0000256" key="13">
    <source>
        <dbReference type="PROSITE-ProRule" id="PRU10141"/>
    </source>
</evidence>
<dbReference type="Gene3D" id="3.30.200.20">
    <property type="entry name" value="Phosphorylase Kinase, domain 1"/>
    <property type="match status" value="1"/>
</dbReference>
<evidence type="ECO:0000256" key="11">
    <source>
        <dbReference type="ARBA" id="ARBA00060432"/>
    </source>
</evidence>
<dbReference type="NCBIfam" id="NF033483">
    <property type="entry name" value="PknB_PASTA_kin"/>
    <property type="match status" value="1"/>
</dbReference>
<dbReference type="EMBL" id="BMHQ01000005">
    <property type="protein sequence ID" value="GGE16793.1"/>
    <property type="molecule type" value="Genomic_DNA"/>
</dbReference>
<organism evidence="17 18">
    <name type="scientific">Marinithermofilum abyssi</name>
    <dbReference type="NCBI Taxonomy" id="1571185"/>
    <lineage>
        <taxon>Bacteria</taxon>
        <taxon>Bacillati</taxon>
        <taxon>Bacillota</taxon>
        <taxon>Bacilli</taxon>
        <taxon>Bacillales</taxon>
        <taxon>Thermoactinomycetaceae</taxon>
        <taxon>Marinithermofilum</taxon>
    </lineage>
</organism>
<keyword evidence="2" id="KW-0723">Serine/threonine-protein kinase</keyword>
<evidence type="ECO:0000259" key="15">
    <source>
        <dbReference type="PROSITE" id="PS50011"/>
    </source>
</evidence>
<dbReference type="InterPro" id="IPR011009">
    <property type="entry name" value="Kinase-like_dom_sf"/>
</dbReference>
<evidence type="ECO:0000256" key="8">
    <source>
        <dbReference type="ARBA" id="ARBA00022968"/>
    </source>
</evidence>
<dbReference type="EC" id="2.7.11.1" evidence="1"/>
<feature type="domain" description="PASTA" evidence="16">
    <location>
        <begin position="397"/>
        <end position="469"/>
    </location>
</feature>
<reference evidence="17" key="2">
    <citation type="submission" date="2020-09" db="EMBL/GenBank/DDBJ databases">
        <authorList>
            <person name="Sun Q."/>
            <person name="Zhou Y."/>
        </authorList>
    </citation>
    <scope>NUCLEOTIDE SEQUENCE</scope>
    <source>
        <strain evidence="17">CGMCC 1.15179</strain>
    </source>
</reference>
<dbReference type="PANTHER" id="PTHR43289">
    <property type="entry name" value="MITOGEN-ACTIVATED PROTEIN KINASE KINASE KINASE 20-RELATED"/>
    <property type="match status" value="1"/>
</dbReference>
<dbReference type="CDD" id="cd14014">
    <property type="entry name" value="STKc_PknB_like"/>
    <property type="match status" value="1"/>
</dbReference>
<dbReference type="InterPro" id="IPR017441">
    <property type="entry name" value="Protein_kinase_ATP_BS"/>
</dbReference>
<comment type="subcellular location">
    <subcellularLocation>
        <location evidence="11">Spore membrane</location>
        <topology evidence="11">Single-pass type II membrane protein</topology>
    </subcellularLocation>
</comment>
<dbReference type="CDD" id="cd06577">
    <property type="entry name" value="PASTA_pknB"/>
    <property type="match status" value="1"/>
</dbReference>
<evidence type="ECO:0000256" key="5">
    <source>
        <dbReference type="ARBA" id="ARBA00022741"/>
    </source>
</evidence>
<dbReference type="GO" id="GO:0004674">
    <property type="term" value="F:protein serine/threonine kinase activity"/>
    <property type="evidence" value="ECO:0007669"/>
    <property type="project" value="UniProtKB-KW"/>
</dbReference>
<comment type="catalytic activity">
    <reaction evidence="9">
        <text>L-threonyl-[protein] + ATP = O-phospho-L-threonyl-[protein] + ADP + H(+)</text>
        <dbReference type="Rhea" id="RHEA:46608"/>
        <dbReference type="Rhea" id="RHEA-COMP:11060"/>
        <dbReference type="Rhea" id="RHEA-COMP:11605"/>
        <dbReference type="ChEBI" id="CHEBI:15378"/>
        <dbReference type="ChEBI" id="CHEBI:30013"/>
        <dbReference type="ChEBI" id="CHEBI:30616"/>
        <dbReference type="ChEBI" id="CHEBI:61977"/>
        <dbReference type="ChEBI" id="CHEBI:456216"/>
        <dbReference type="EC" id="2.7.11.1"/>
    </reaction>
</comment>
<evidence type="ECO:0000256" key="7">
    <source>
        <dbReference type="ARBA" id="ARBA00022840"/>
    </source>
</evidence>
<dbReference type="PANTHER" id="PTHR43289:SF34">
    <property type="entry name" value="SERINE_THREONINE-PROTEIN KINASE YBDM-RELATED"/>
    <property type="match status" value="1"/>
</dbReference>
<evidence type="ECO:0000256" key="14">
    <source>
        <dbReference type="SAM" id="Phobius"/>
    </source>
</evidence>
<dbReference type="FunFam" id="1.10.510.10:FF:000021">
    <property type="entry name" value="Serine/threonine protein kinase"/>
    <property type="match status" value="1"/>
</dbReference>
<keyword evidence="5 13" id="KW-0547">Nucleotide-binding</keyword>
<dbReference type="GO" id="GO:0071224">
    <property type="term" value="P:cellular response to peptidoglycan"/>
    <property type="evidence" value="ECO:0007669"/>
    <property type="project" value="UniProtKB-ARBA"/>
</dbReference>
<dbReference type="PROSITE" id="PS51178">
    <property type="entry name" value="PASTA"/>
    <property type="match status" value="1"/>
</dbReference>
<evidence type="ECO:0000313" key="18">
    <source>
        <dbReference type="Proteomes" id="UP000625210"/>
    </source>
</evidence>
<comment type="catalytic activity">
    <reaction evidence="10">
        <text>L-seryl-[protein] + ATP = O-phospho-L-seryl-[protein] + ADP + H(+)</text>
        <dbReference type="Rhea" id="RHEA:17989"/>
        <dbReference type="Rhea" id="RHEA-COMP:9863"/>
        <dbReference type="Rhea" id="RHEA-COMP:11604"/>
        <dbReference type="ChEBI" id="CHEBI:15378"/>
        <dbReference type="ChEBI" id="CHEBI:29999"/>
        <dbReference type="ChEBI" id="CHEBI:30616"/>
        <dbReference type="ChEBI" id="CHEBI:83421"/>
        <dbReference type="ChEBI" id="CHEBI:456216"/>
        <dbReference type="EC" id="2.7.11.1"/>
    </reaction>
</comment>
<keyword evidence="7 13" id="KW-0067">ATP-binding</keyword>
<dbReference type="RefSeq" id="WP_229751905.1">
    <property type="nucleotide sequence ID" value="NZ_BMHQ01000005.1"/>
</dbReference>